<dbReference type="Gene3D" id="3.30.9.10">
    <property type="entry name" value="D-Amino Acid Oxidase, subunit A, domain 2"/>
    <property type="match status" value="1"/>
</dbReference>
<dbReference type="PANTHER" id="PTHR13847:SF185">
    <property type="entry name" value="FAD DEPENDENT OXIDOREDUCTASE SUPERFAMILY (AFU_ORTHOLOGUE AFUA_3G02360)"/>
    <property type="match status" value="1"/>
</dbReference>
<dbReference type="EMBL" id="RCNU01000001">
    <property type="protein sequence ID" value="RWQ99579.1"/>
    <property type="molecule type" value="Genomic_DNA"/>
</dbReference>
<dbReference type="VEuPathDB" id="FungiDB:C8Q69DRAFT_440665"/>
<dbReference type="GeneID" id="39597953"/>
<dbReference type="GO" id="GO:0005770">
    <property type="term" value="C:late endosome"/>
    <property type="evidence" value="ECO:0007669"/>
    <property type="project" value="TreeGrafter"/>
</dbReference>
<sequence>MSTVIIGGGIIGSSIAYYLSSESSPHRDQEIHVIESSSQLFSAASGYAAGFIAKDWFSSSVAPLGALSFDLHGKVASENGGEEKWGYMKSTALSLDVSDVSAARTGARGGDWLREGTSRAEAASLGEAVSNISDEIPLWLTRQKGGTIDNISHGETAAQVDPLRLCKYLMDTCISRGVQLHHPAEATSVITDSATGMITGVKVRDLKTQIESVVPCTNLVISAGPWTPAVFKGLFPSSKARVRISQLAGYSLVLRSPRHTEKLEREAYKGRSHAVFTTHPASCGFSPEIFSRRGAEIYIAGLNSTQIPLPSKAEESKSLIQKDKIQELKDVSVRLLGKLAEGSLVSSDDAPNTDDLEVLREGLCFRPVTNRGSPIISRVGDELLGTGIKTGSLEGSSEGRKKGGVFIAAGHGPWGISLSLGTGKVVAEMVDGVKTSADISGLVL</sequence>
<dbReference type="GO" id="GO:0042147">
    <property type="term" value="P:retrograde transport, endosome to Golgi"/>
    <property type="evidence" value="ECO:0007669"/>
    <property type="project" value="TreeGrafter"/>
</dbReference>
<dbReference type="AlphaFoldDB" id="A0A443I650"/>
<reference evidence="2 3" key="1">
    <citation type="journal article" date="2018" name="Front. Microbiol.">
        <title>Genomic and genetic insights into a cosmopolitan fungus, Paecilomyces variotii (Eurotiales).</title>
        <authorList>
            <person name="Urquhart A.S."/>
            <person name="Mondo S.J."/>
            <person name="Makela M.R."/>
            <person name="Hane J.K."/>
            <person name="Wiebenga A."/>
            <person name="He G."/>
            <person name="Mihaltcheva S."/>
            <person name="Pangilinan J."/>
            <person name="Lipzen A."/>
            <person name="Barry K."/>
            <person name="de Vries R.P."/>
            <person name="Grigoriev I.V."/>
            <person name="Idnurm A."/>
        </authorList>
    </citation>
    <scope>NUCLEOTIDE SEQUENCE [LARGE SCALE GENOMIC DNA]</scope>
    <source>
        <strain evidence="2 3">CBS 101075</strain>
    </source>
</reference>
<dbReference type="SUPFAM" id="SSF51905">
    <property type="entry name" value="FAD/NAD(P)-binding domain"/>
    <property type="match status" value="1"/>
</dbReference>
<gene>
    <name evidence="2" type="ORF">C8Q69DRAFT_440665</name>
</gene>
<keyword evidence="3" id="KW-1185">Reference proteome</keyword>
<dbReference type="InterPro" id="IPR036188">
    <property type="entry name" value="FAD/NAD-bd_sf"/>
</dbReference>
<dbReference type="InterPro" id="IPR006076">
    <property type="entry name" value="FAD-dep_OxRdtase"/>
</dbReference>
<comment type="caution">
    <text evidence="2">The sequence shown here is derived from an EMBL/GenBank/DDBJ whole genome shotgun (WGS) entry which is preliminary data.</text>
</comment>
<dbReference type="Proteomes" id="UP000283841">
    <property type="component" value="Unassembled WGS sequence"/>
</dbReference>
<evidence type="ECO:0000259" key="1">
    <source>
        <dbReference type="Pfam" id="PF01266"/>
    </source>
</evidence>
<dbReference type="RefSeq" id="XP_028489224.1">
    <property type="nucleotide sequence ID" value="XM_028628676.1"/>
</dbReference>
<dbReference type="PANTHER" id="PTHR13847">
    <property type="entry name" value="SARCOSINE DEHYDROGENASE-RELATED"/>
    <property type="match status" value="1"/>
</dbReference>
<accession>A0A443I650</accession>
<dbReference type="Pfam" id="PF01266">
    <property type="entry name" value="DAO"/>
    <property type="match status" value="1"/>
</dbReference>
<proteinExistence type="predicted"/>
<dbReference type="GO" id="GO:0005829">
    <property type="term" value="C:cytosol"/>
    <property type="evidence" value="ECO:0007669"/>
    <property type="project" value="GOC"/>
</dbReference>
<evidence type="ECO:0000313" key="2">
    <source>
        <dbReference type="EMBL" id="RWQ99579.1"/>
    </source>
</evidence>
<dbReference type="STRING" id="264951.A0A443I650"/>
<feature type="domain" description="FAD dependent oxidoreductase" evidence="1">
    <location>
        <begin position="4"/>
        <end position="429"/>
    </location>
</feature>
<protein>
    <submittedName>
        <fullName evidence="2">FAD dependent oxidoreductase superfamily</fullName>
    </submittedName>
</protein>
<name>A0A443I650_BYSSP</name>
<dbReference type="Gene3D" id="3.50.50.60">
    <property type="entry name" value="FAD/NAD(P)-binding domain"/>
    <property type="match status" value="1"/>
</dbReference>
<organism evidence="2 3">
    <name type="scientific">Byssochlamys spectabilis</name>
    <name type="common">Paecilomyces variotii</name>
    <dbReference type="NCBI Taxonomy" id="264951"/>
    <lineage>
        <taxon>Eukaryota</taxon>
        <taxon>Fungi</taxon>
        <taxon>Dikarya</taxon>
        <taxon>Ascomycota</taxon>
        <taxon>Pezizomycotina</taxon>
        <taxon>Eurotiomycetes</taxon>
        <taxon>Eurotiomycetidae</taxon>
        <taxon>Eurotiales</taxon>
        <taxon>Thermoascaceae</taxon>
        <taxon>Paecilomyces</taxon>
    </lineage>
</organism>
<evidence type="ECO:0000313" key="3">
    <source>
        <dbReference type="Proteomes" id="UP000283841"/>
    </source>
</evidence>